<keyword evidence="4" id="KW-0187">Copper transport</keyword>
<accession>A0A152A3P5</accession>
<keyword evidence="4" id="KW-0406">Ion transport</keyword>
<dbReference type="AlphaFoldDB" id="A0A152A3P5"/>
<organism evidence="6 7">
    <name type="scientific">Tieghemostelium lacteum</name>
    <name type="common">Slime mold</name>
    <name type="synonym">Dictyostelium lacteum</name>
    <dbReference type="NCBI Taxonomy" id="361077"/>
    <lineage>
        <taxon>Eukaryota</taxon>
        <taxon>Amoebozoa</taxon>
        <taxon>Evosea</taxon>
        <taxon>Eumycetozoa</taxon>
        <taxon>Dictyostelia</taxon>
        <taxon>Dictyosteliales</taxon>
        <taxon>Raperosteliaceae</taxon>
        <taxon>Tieghemostelium</taxon>
    </lineage>
</organism>
<dbReference type="STRING" id="361077.A0A152A3P5"/>
<proteinExistence type="inferred from homology"/>
<comment type="similarity">
    <text evidence="4">Belongs to the copper transporter (Ctr) (TC 1.A.56) family. SLC31A subfamily.</text>
</comment>
<dbReference type="OrthoDB" id="73901at2759"/>
<sequence length="361" mass="40144">MRKINSLLIIGCILINFIYYVKGDCISDPTTSNCVNYQYPDSSANADIATLCGSMSEMVVCSLQSACQQAGSTSGICDPWSLLADSCKYDMPGMSGCKTFKQICANGSVVNECTNYNSIAGIPKTSAINQNVYSICQDMSMQPCTECPLSNTTYPAFLKCNLFSVYSELCQQMPTMSQCSTWSTLCESSQTLAKSPVSSEFCSPPIKDQPPLMRMFFHTGFLDYVLFETWVPRTAGQFAGYWLLCFFFAILFECEKSLRAILEKRWDPNNNPNKETNALLNVNNDEMVSSKFLKGSYPPFTYRDIIRGFLHGLELTMSYLLMLVAMTFNVGLFFSVIAGTVVGNIAVGRFRSYKPKVTCCD</sequence>
<comment type="caution">
    <text evidence="6">The sequence shown here is derived from an EMBL/GenBank/DDBJ whole genome shotgun (WGS) entry which is preliminary data.</text>
</comment>
<keyword evidence="4" id="KW-0186">Copper</keyword>
<evidence type="ECO:0000256" key="3">
    <source>
        <dbReference type="ARBA" id="ARBA00023136"/>
    </source>
</evidence>
<dbReference type="Proteomes" id="UP000076078">
    <property type="component" value="Unassembled WGS sequence"/>
</dbReference>
<dbReference type="PANTHER" id="PTHR12483:SF119">
    <property type="entry name" value="COPPER TRANSPORT PROTEIN-RELATED"/>
    <property type="match status" value="1"/>
</dbReference>
<evidence type="ECO:0000313" key="7">
    <source>
        <dbReference type="Proteomes" id="UP000076078"/>
    </source>
</evidence>
<keyword evidence="2 4" id="KW-1133">Transmembrane helix</keyword>
<dbReference type="PANTHER" id="PTHR12483">
    <property type="entry name" value="SOLUTE CARRIER FAMILY 31 COPPER TRANSPORTERS"/>
    <property type="match status" value="1"/>
</dbReference>
<protein>
    <recommendedName>
        <fullName evidence="4">Copper transport protein</fullName>
    </recommendedName>
</protein>
<comment type="subcellular location">
    <subcellularLocation>
        <location evidence="4">Membrane</location>
        <topology evidence="4">Multi-pass membrane protein</topology>
    </subcellularLocation>
</comment>
<feature type="transmembrane region" description="Helical" evidence="4">
    <location>
        <begin position="319"/>
        <end position="347"/>
    </location>
</feature>
<feature type="chain" id="PRO_5007593497" description="Copper transport protein" evidence="5">
    <location>
        <begin position="24"/>
        <end position="361"/>
    </location>
</feature>
<dbReference type="InParanoid" id="A0A152A3P5"/>
<keyword evidence="7" id="KW-1185">Reference proteome</keyword>
<reference evidence="6 7" key="1">
    <citation type="submission" date="2015-12" db="EMBL/GenBank/DDBJ databases">
        <title>Dictyostelia acquired genes for synthesis and detection of signals that induce cell-type specialization by lateral gene transfer from prokaryotes.</title>
        <authorList>
            <person name="Gloeckner G."/>
            <person name="Schaap P."/>
        </authorList>
    </citation>
    <scope>NUCLEOTIDE SEQUENCE [LARGE SCALE GENOMIC DNA]</scope>
    <source>
        <strain evidence="6 7">TK</strain>
    </source>
</reference>
<dbReference type="InterPro" id="IPR007274">
    <property type="entry name" value="Cop_transporter"/>
</dbReference>
<evidence type="ECO:0000256" key="5">
    <source>
        <dbReference type="SAM" id="SignalP"/>
    </source>
</evidence>
<dbReference type="GO" id="GO:0016020">
    <property type="term" value="C:membrane"/>
    <property type="evidence" value="ECO:0007669"/>
    <property type="project" value="UniProtKB-SubCell"/>
</dbReference>
<dbReference type="EMBL" id="LODT01000013">
    <property type="protein sequence ID" value="KYR00829.1"/>
    <property type="molecule type" value="Genomic_DNA"/>
</dbReference>
<dbReference type="OMA" id="CNCVHSA"/>
<gene>
    <name evidence="6" type="ORF">DLAC_02883</name>
</gene>
<evidence type="ECO:0000256" key="2">
    <source>
        <dbReference type="ARBA" id="ARBA00022989"/>
    </source>
</evidence>
<keyword evidence="3 4" id="KW-0472">Membrane</keyword>
<feature type="signal peptide" evidence="5">
    <location>
        <begin position="1"/>
        <end position="23"/>
    </location>
</feature>
<dbReference type="Pfam" id="PF04145">
    <property type="entry name" value="Ctr"/>
    <property type="match status" value="1"/>
</dbReference>
<keyword evidence="4" id="KW-0813">Transport</keyword>
<keyword evidence="1 4" id="KW-0812">Transmembrane</keyword>
<evidence type="ECO:0000313" key="6">
    <source>
        <dbReference type="EMBL" id="KYR00829.1"/>
    </source>
</evidence>
<keyword evidence="5" id="KW-0732">Signal</keyword>
<name>A0A152A3P5_TIELA</name>
<dbReference type="GO" id="GO:0005375">
    <property type="term" value="F:copper ion transmembrane transporter activity"/>
    <property type="evidence" value="ECO:0007669"/>
    <property type="project" value="UniProtKB-UniRule"/>
</dbReference>
<evidence type="ECO:0000256" key="4">
    <source>
        <dbReference type="RuleBase" id="RU367022"/>
    </source>
</evidence>
<evidence type="ECO:0000256" key="1">
    <source>
        <dbReference type="ARBA" id="ARBA00022692"/>
    </source>
</evidence>